<reference evidence="2" key="1">
    <citation type="journal article" date="2014" name="Sci. Data">
        <title>Genomes of diverse isolates of the marine cyanobacterium Prochlorococcus.</title>
        <authorList>
            <person name="Biller S."/>
            <person name="Berube P."/>
            <person name="Thompson J."/>
            <person name="Kelly L."/>
            <person name="Roggensack S."/>
            <person name="Awad L."/>
            <person name="Roache-Johnson K."/>
            <person name="Ding H."/>
            <person name="Giovannoni S.J."/>
            <person name="Moore L.R."/>
            <person name="Chisholm S.W."/>
        </authorList>
    </citation>
    <scope>NUCLEOTIDE SEQUENCE [LARGE SCALE GENOMIC DNA]</scope>
    <source>
        <strain evidence="2">GP2</strain>
    </source>
</reference>
<dbReference type="EMBL" id="JNAH01000008">
    <property type="protein sequence ID" value="KGF85470.1"/>
    <property type="molecule type" value="Genomic_DNA"/>
</dbReference>
<comment type="caution">
    <text evidence="1">The sequence shown here is derived from an EMBL/GenBank/DDBJ whole genome shotgun (WGS) entry which is preliminary data.</text>
</comment>
<protein>
    <submittedName>
        <fullName evidence="1">Uncharacterized protein</fullName>
    </submittedName>
</protein>
<proteinExistence type="predicted"/>
<name>A0A0A1Z7J0_PROMR</name>
<dbReference type="STRING" id="59925.EU91_1572"/>
<dbReference type="AlphaFoldDB" id="A0A0A1Z7J0"/>
<accession>A0A0A1Z7J0</accession>
<evidence type="ECO:0000313" key="1">
    <source>
        <dbReference type="EMBL" id="KGF85470.1"/>
    </source>
</evidence>
<sequence length="39" mass="4494">MEKALVNFFYWLMIRTAESHFGESLASAEVQTHSIKSFS</sequence>
<gene>
    <name evidence="1" type="ORF">EU91_1572</name>
</gene>
<organism evidence="1 2">
    <name type="scientific">Prochlorococcus marinus str. GP2</name>
    <dbReference type="NCBI Taxonomy" id="59925"/>
    <lineage>
        <taxon>Bacteria</taxon>
        <taxon>Bacillati</taxon>
        <taxon>Cyanobacteriota</taxon>
        <taxon>Cyanophyceae</taxon>
        <taxon>Synechococcales</taxon>
        <taxon>Prochlorococcaceae</taxon>
        <taxon>Prochlorococcus</taxon>
    </lineage>
</organism>
<dbReference type="Proteomes" id="UP000030598">
    <property type="component" value="Unassembled WGS sequence"/>
</dbReference>
<evidence type="ECO:0000313" key="2">
    <source>
        <dbReference type="Proteomes" id="UP000030598"/>
    </source>
</evidence>